<comment type="caution">
    <text evidence="2">The sequence shown here is derived from an EMBL/GenBank/DDBJ whole genome shotgun (WGS) entry which is preliminary data.</text>
</comment>
<dbReference type="RefSeq" id="WP_256945970.1">
    <property type="nucleotide sequence ID" value="NZ_JANHNZ010000017.1"/>
</dbReference>
<dbReference type="CDD" id="cd17332">
    <property type="entry name" value="MFS_MelB_like"/>
    <property type="match status" value="1"/>
</dbReference>
<accession>A0ABT1WT97</accession>
<feature type="transmembrane region" description="Helical" evidence="1">
    <location>
        <begin position="194"/>
        <end position="213"/>
    </location>
</feature>
<keyword evidence="1" id="KW-0472">Membrane</keyword>
<dbReference type="Proteomes" id="UP001059480">
    <property type="component" value="Unassembled WGS sequence"/>
</dbReference>
<feature type="transmembrane region" description="Helical" evidence="1">
    <location>
        <begin position="389"/>
        <end position="406"/>
    </location>
</feature>
<protein>
    <submittedName>
        <fullName evidence="2">Glycoside-pentoside-hexuronide (GPH):cation symporter</fullName>
    </submittedName>
</protein>
<sequence length="463" mass="51182">MENTINKEIKKDKLGFKDLLGYSMGDFGQVATLNIMGSFLVPYYTEVAGLNPLTVSTMFLFLKIWDSINDPLMGGLLDKAFAKSKNPNGKFRPWMLRSAPLIAASAILMFTIPNTLSPTMKLVWAILTYVLYEGTYTMWNIPYGSLISAMAKNPSERANLSTARGFGAKIGTLIPSTLMPFILAKNADNLQFGYLLGVSICAGIGLIGCFTSYKLTRERVILTSQTSNAESVKLTDIFNVFKNNRAFLGISFATFFFVIQQTILGTMNVYYFRENLGALEMLSVSNMFLLPVALITLSIIPIAVKKFGNEKVMLTALIAGACVYLIAFSLPQNVWIYIIANNLGTACLSVMTYLQWGMVAETIDYNQYLTGKRTEGSIYGTFSFIRKTGQALSVSFSAALIGIVGFNKDLASQSIETLEGIRMWTFLTPVVCALGAFVCIKWIWNINSGIREKMNASHESFED</sequence>
<keyword evidence="1" id="KW-0812">Transmembrane</keyword>
<dbReference type="InterPro" id="IPR039672">
    <property type="entry name" value="MFS_2"/>
</dbReference>
<dbReference type="PANTHER" id="PTHR11328">
    <property type="entry name" value="MAJOR FACILITATOR SUPERFAMILY DOMAIN-CONTAINING PROTEIN"/>
    <property type="match status" value="1"/>
</dbReference>
<feature type="transmembrane region" description="Helical" evidence="1">
    <location>
        <begin position="94"/>
        <end position="116"/>
    </location>
</feature>
<keyword evidence="1" id="KW-1133">Transmembrane helix</keyword>
<reference evidence="2" key="1">
    <citation type="submission" date="2022-07" db="EMBL/GenBank/DDBJ databases">
        <authorList>
            <person name="Jung M.-Y."/>
            <person name="Lee M."/>
        </authorList>
    </citation>
    <scope>NUCLEOTIDE SEQUENCE</scope>
    <source>
        <strain evidence="2">S8</strain>
    </source>
</reference>
<feature type="transmembrane region" description="Helical" evidence="1">
    <location>
        <begin position="311"/>
        <end position="328"/>
    </location>
</feature>
<dbReference type="NCBIfam" id="TIGR00792">
    <property type="entry name" value="gph"/>
    <property type="match status" value="1"/>
</dbReference>
<dbReference type="InterPro" id="IPR036259">
    <property type="entry name" value="MFS_trans_sf"/>
</dbReference>
<feature type="transmembrane region" description="Helical" evidence="1">
    <location>
        <begin position="246"/>
        <end position="272"/>
    </location>
</feature>
<keyword evidence="3" id="KW-1185">Reference proteome</keyword>
<evidence type="ECO:0000313" key="3">
    <source>
        <dbReference type="Proteomes" id="UP001059480"/>
    </source>
</evidence>
<feature type="transmembrane region" description="Helical" evidence="1">
    <location>
        <begin position="284"/>
        <end position="304"/>
    </location>
</feature>
<dbReference type="Pfam" id="PF13347">
    <property type="entry name" value="MFS_2"/>
    <property type="match status" value="1"/>
</dbReference>
<dbReference type="SUPFAM" id="SSF103473">
    <property type="entry name" value="MFS general substrate transporter"/>
    <property type="match status" value="1"/>
</dbReference>
<evidence type="ECO:0000256" key="1">
    <source>
        <dbReference type="SAM" id="Phobius"/>
    </source>
</evidence>
<gene>
    <name evidence="2" type="ORF">NPA36_09970</name>
</gene>
<dbReference type="EMBL" id="JANHNZ010000017">
    <property type="protein sequence ID" value="MCQ9210860.1"/>
    <property type="molecule type" value="Genomic_DNA"/>
</dbReference>
<dbReference type="PANTHER" id="PTHR11328:SF24">
    <property type="entry name" value="MAJOR FACILITATOR SUPERFAMILY (MFS) PROFILE DOMAIN-CONTAINING PROTEIN"/>
    <property type="match status" value="1"/>
</dbReference>
<dbReference type="InterPro" id="IPR001927">
    <property type="entry name" value="Na/Gal_symport"/>
</dbReference>
<proteinExistence type="predicted"/>
<dbReference type="Gene3D" id="1.20.1250.20">
    <property type="entry name" value="MFS general substrate transporter like domains"/>
    <property type="match status" value="2"/>
</dbReference>
<feature type="transmembrane region" description="Helical" evidence="1">
    <location>
        <begin position="122"/>
        <end position="141"/>
    </location>
</feature>
<name>A0ABT1WT97_9LACT</name>
<organism evidence="2 3">
    <name type="scientific">Granulicatella seriolae</name>
    <dbReference type="NCBI Taxonomy" id="2967226"/>
    <lineage>
        <taxon>Bacteria</taxon>
        <taxon>Bacillati</taxon>
        <taxon>Bacillota</taxon>
        <taxon>Bacilli</taxon>
        <taxon>Lactobacillales</taxon>
        <taxon>Carnobacteriaceae</taxon>
        <taxon>Granulicatella</taxon>
    </lineage>
</organism>
<feature type="transmembrane region" description="Helical" evidence="1">
    <location>
        <begin position="162"/>
        <end position="182"/>
    </location>
</feature>
<evidence type="ECO:0000313" key="2">
    <source>
        <dbReference type="EMBL" id="MCQ9210860.1"/>
    </source>
</evidence>
<reference evidence="2" key="3">
    <citation type="journal article" date="2023" name="Microbiol. Resour. Announc.">
        <title>Draft Genome Sequence of Granulicatella sp. Strain S8, Isolated from a Marine Fish, Seriola quinqueradiata.</title>
        <authorList>
            <person name="Lee M."/>
            <person name="Farooq A."/>
            <person name="Jeong J.B."/>
            <person name="Jung M.Y."/>
        </authorList>
    </citation>
    <scope>NUCLEOTIDE SEQUENCE</scope>
    <source>
        <strain evidence="2">S8</strain>
    </source>
</reference>
<feature type="transmembrane region" description="Helical" evidence="1">
    <location>
        <begin position="334"/>
        <end position="354"/>
    </location>
</feature>
<reference evidence="2" key="2">
    <citation type="journal article" date="2023" name="Curr. Microbiol.">
        <title>Granulicatella seriolae sp. nov., a Novel Facultative Anaerobe Isolated from Yellowtail Marine Fish.</title>
        <authorList>
            <person name="Lee M."/>
            <person name="Choi Y.J."/>
            <person name="Farooq A."/>
            <person name="Jeong J.B."/>
            <person name="Jung M.Y."/>
        </authorList>
    </citation>
    <scope>NUCLEOTIDE SEQUENCE</scope>
    <source>
        <strain evidence="2">S8</strain>
    </source>
</reference>
<feature type="transmembrane region" description="Helical" evidence="1">
    <location>
        <begin position="426"/>
        <end position="444"/>
    </location>
</feature>